<reference evidence="2" key="1">
    <citation type="submission" date="2018-11" db="EMBL/GenBank/DDBJ databases">
        <authorList>
            <person name="Alioto T."/>
            <person name="Alioto T."/>
        </authorList>
    </citation>
    <scope>NUCLEOTIDE SEQUENCE</scope>
</reference>
<dbReference type="PROSITE" id="PS50208">
    <property type="entry name" value="CASPASE_P20"/>
    <property type="match status" value="1"/>
</dbReference>
<dbReference type="InterPro" id="IPR001309">
    <property type="entry name" value="Pept_C14_p20"/>
</dbReference>
<sequence>MSDVHFMTEIFRSLDFKVFSLFNLTKEEMQSIVEEFVKLIGIEVYAVFYFCGHGFEEDGKCYLVPPNARHGYTINDCTCAEDVLNQMQNHGENSPALIVLILDISRISNEKAPTNQYQDALTASLNNIQMKGNTVFCYATSKGMYAYEDIHSGILVKYLKKYLPKRMSVLDVFTSVQEGNESQYCHIQIPDIKSNLLQPRRSLADRISTKGHTVAFNQRTVLWNNANVIPPSKEIEFPEIKGKVLLDFVEDVSNMLTIFCTVVPMTMGKSLKYYLGCISKLPKEDLEVQVFVVNKQTKQRYEGPTVNLGKPLVGILDLWKPRRQLIE</sequence>
<dbReference type="PANTHER" id="PTHR22576">
    <property type="entry name" value="MUCOSA ASSOCIATED LYMPHOID TISSUE LYMPHOMA TRANSLOCATION PROTEIN 1/PARACASPASE"/>
    <property type="match status" value="1"/>
</dbReference>
<gene>
    <name evidence="2" type="ORF">MGAL_10B078048</name>
</gene>
<dbReference type="GO" id="GO:0006508">
    <property type="term" value="P:proteolysis"/>
    <property type="evidence" value="ECO:0007669"/>
    <property type="project" value="InterPro"/>
</dbReference>
<dbReference type="Gene3D" id="3.40.50.1460">
    <property type="match status" value="1"/>
</dbReference>
<accession>A0A8B6F934</accession>
<comment type="caution">
    <text evidence="2">The sequence shown here is derived from an EMBL/GenBank/DDBJ whole genome shotgun (WGS) entry which is preliminary data.</text>
</comment>
<feature type="domain" description="Caspase family p20" evidence="1">
    <location>
        <begin position="1"/>
        <end position="57"/>
    </location>
</feature>
<evidence type="ECO:0000313" key="2">
    <source>
        <dbReference type="EMBL" id="VDI46594.1"/>
    </source>
</evidence>
<dbReference type="OrthoDB" id="412369at2759"/>
<keyword evidence="2" id="KW-0378">Hydrolase</keyword>
<dbReference type="InterPro" id="IPR052039">
    <property type="entry name" value="Caspase-related_regulators"/>
</dbReference>
<organism evidence="2 3">
    <name type="scientific">Mytilus galloprovincialis</name>
    <name type="common">Mediterranean mussel</name>
    <dbReference type="NCBI Taxonomy" id="29158"/>
    <lineage>
        <taxon>Eukaryota</taxon>
        <taxon>Metazoa</taxon>
        <taxon>Spiralia</taxon>
        <taxon>Lophotrochozoa</taxon>
        <taxon>Mollusca</taxon>
        <taxon>Bivalvia</taxon>
        <taxon>Autobranchia</taxon>
        <taxon>Pteriomorphia</taxon>
        <taxon>Mytilida</taxon>
        <taxon>Mytiloidea</taxon>
        <taxon>Mytilidae</taxon>
        <taxon>Mytilinae</taxon>
        <taxon>Mytilus</taxon>
    </lineage>
</organism>
<evidence type="ECO:0000313" key="3">
    <source>
        <dbReference type="Proteomes" id="UP000596742"/>
    </source>
</evidence>
<dbReference type="PANTHER" id="PTHR22576:SF37">
    <property type="entry name" value="MUCOSA-ASSOCIATED LYMPHOID TISSUE LYMPHOMA TRANSLOCATION PROTEIN 1"/>
    <property type="match status" value="1"/>
</dbReference>
<name>A0A8B6F934_MYTGA</name>
<dbReference type="Proteomes" id="UP000596742">
    <property type="component" value="Unassembled WGS sequence"/>
</dbReference>
<dbReference type="InterPro" id="IPR029030">
    <property type="entry name" value="Caspase-like_dom_sf"/>
</dbReference>
<proteinExistence type="predicted"/>
<dbReference type="Pfam" id="PF00656">
    <property type="entry name" value="Peptidase_C14"/>
    <property type="match status" value="1"/>
</dbReference>
<dbReference type="SUPFAM" id="SSF52129">
    <property type="entry name" value="Caspase-like"/>
    <property type="match status" value="1"/>
</dbReference>
<dbReference type="EMBL" id="UYJE01006517">
    <property type="protein sequence ID" value="VDI46594.1"/>
    <property type="molecule type" value="Genomic_DNA"/>
</dbReference>
<dbReference type="GO" id="GO:0004197">
    <property type="term" value="F:cysteine-type endopeptidase activity"/>
    <property type="evidence" value="ECO:0007669"/>
    <property type="project" value="InterPro"/>
</dbReference>
<dbReference type="InterPro" id="IPR011600">
    <property type="entry name" value="Pept_C14_caspase"/>
</dbReference>
<dbReference type="EC" id="3.4.22.-" evidence="2"/>
<evidence type="ECO:0000259" key="1">
    <source>
        <dbReference type="PROSITE" id="PS50208"/>
    </source>
</evidence>
<dbReference type="AlphaFoldDB" id="A0A8B6F934"/>
<keyword evidence="3" id="KW-1185">Reference proteome</keyword>
<protein>
    <submittedName>
        <fullName evidence="2">Mucosa-associated lymphoid tissue lymphoma translocation protein 1</fullName>
        <ecNumber evidence="2">3.4.22.-</ecNumber>
    </submittedName>
</protein>